<accession>A0ABZ0IIC8</accession>
<dbReference type="SUPFAM" id="SSF88697">
    <property type="entry name" value="PUA domain-like"/>
    <property type="match status" value="1"/>
</dbReference>
<dbReference type="Pfam" id="PF02190">
    <property type="entry name" value="LON_substr_bdg"/>
    <property type="match status" value="1"/>
</dbReference>
<dbReference type="EMBL" id="CP136865">
    <property type="protein sequence ID" value="WOJ98070.1"/>
    <property type="molecule type" value="Genomic_DNA"/>
</dbReference>
<feature type="domain" description="Lon N-terminal" evidence="1">
    <location>
        <begin position="1"/>
        <end position="193"/>
    </location>
</feature>
<dbReference type="PANTHER" id="PTHR46732">
    <property type="entry name" value="ATP-DEPENDENT PROTEASE LA (LON) DOMAIN PROTEIN"/>
    <property type="match status" value="1"/>
</dbReference>
<dbReference type="Proteomes" id="UP001626549">
    <property type="component" value="Chromosome"/>
</dbReference>
<name>A0ABZ0IIC8_9GAMM</name>
<dbReference type="InterPro" id="IPR003111">
    <property type="entry name" value="Lon_prtase_N"/>
</dbReference>
<evidence type="ECO:0000313" key="3">
    <source>
        <dbReference type="Proteomes" id="UP001626549"/>
    </source>
</evidence>
<dbReference type="Gene3D" id="2.30.130.40">
    <property type="entry name" value="LON domain-like"/>
    <property type="match status" value="1"/>
</dbReference>
<organism evidence="2 3">
    <name type="scientific">Congregibacter brevis</name>
    <dbReference type="NCBI Taxonomy" id="3081201"/>
    <lineage>
        <taxon>Bacteria</taxon>
        <taxon>Pseudomonadati</taxon>
        <taxon>Pseudomonadota</taxon>
        <taxon>Gammaproteobacteria</taxon>
        <taxon>Cellvibrionales</taxon>
        <taxon>Halieaceae</taxon>
        <taxon>Congregibacter</taxon>
    </lineage>
</organism>
<gene>
    <name evidence="2" type="ORF">R0137_05715</name>
</gene>
<dbReference type="InterPro" id="IPR015947">
    <property type="entry name" value="PUA-like_sf"/>
</dbReference>
<dbReference type="InterPro" id="IPR046336">
    <property type="entry name" value="Lon_prtase_N_sf"/>
</dbReference>
<protein>
    <submittedName>
        <fullName evidence="2">LON peptidase substrate-binding domain-containing protein</fullName>
    </submittedName>
</protein>
<proteinExistence type="predicted"/>
<dbReference type="PROSITE" id="PS51787">
    <property type="entry name" value="LON_N"/>
    <property type="match status" value="1"/>
</dbReference>
<evidence type="ECO:0000313" key="2">
    <source>
        <dbReference type="EMBL" id="WOJ98070.1"/>
    </source>
</evidence>
<evidence type="ECO:0000259" key="1">
    <source>
        <dbReference type="PROSITE" id="PS51787"/>
    </source>
</evidence>
<sequence>MTELAFFPLSAALVPYGRMPLQIFEQRYLELVKSSMRSGEPFGMLRIERGGEVGSARLPELADIGTLASIVDWDQLDNGLLGVTVEGGQRFRPLEFWREESGLIRGQVELLPPLEPAAMIDAWEPMRTVLQGLEAHPHVQRIGMPVDMSDAWQVAYSLVQLLPLEEELKVELLSLMAIEELMRELDLLLNALSGEGQ</sequence>
<dbReference type="PANTHER" id="PTHR46732:SF8">
    <property type="entry name" value="ATP-DEPENDENT PROTEASE LA (LON) DOMAIN PROTEIN"/>
    <property type="match status" value="1"/>
</dbReference>
<dbReference type="RefSeq" id="WP_407329244.1">
    <property type="nucleotide sequence ID" value="NZ_CP136865.1"/>
</dbReference>
<dbReference type="SMART" id="SM00464">
    <property type="entry name" value="LON"/>
    <property type="match status" value="1"/>
</dbReference>
<keyword evidence="3" id="KW-1185">Reference proteome</keyword>
<reference evidence="2 3" key="1">
    <citation type="submission" date="2023-10" db="EMBL/GenBank/DDBJ databases">
        <title>Two novel species belonging to the OM43/NOR5 clade.</title>
        <authorList>
            <person name="Park M."/>
        </authorList>
    </citation>
    <scope>NUCLEOTIDE SEQUENCE [LARGE SCALE GENOMIC DNA]</scope>
    <source>
        <strain evidence="2 3">IMCC45268</strain>
    </source>
</reference>